<dbReference type="PANTHER" id="PTHR31121:SF6">
    <property type="entry name" value="ALPHA-1,2 MANNOSYLTRANSFERASE KTR1"/>
    <property type="match status" value="1"/>
</dbReference>
<dbReference type="InterPro" id="IPR011050">
    <property type="entry name" value="Pectin_lyase_fold/virulence"/>
</dbReference>
<keyword evidence="6" id="KW-1185">Reference proteome</keyword>
<dbReference type="GO" id="GO:0000032">
    <property type="term" value="P:cell wall mannoprotein biosynthetic process"/>
    <property type="evidence" value="ECO:0007669"/>
    <property type="project" value="TreeGrafter"/>
</dbReference>
<feature type="compositionally biased region" description="Pro residues" evidence="3">
    <location>
        <begin position="401"/>
        <end position="416"/>
    </location>
</feature>
<dbReference type="GO" id="GO:0000026">
    <property type="term" value="F:alpha-1,2-mannosyltransferase activity"/>
    <property type="evidence" value="ECO:0007669"/>
    <property type="project" value="TreeGrafter"/>
</dbReference>
<reference evidence="5 6" key="1">
    <citation type="journal article" date="2024" name="Science">
        <title>Giant polyketide synthase enzymes in the biosynthesis of giant marine polyether toxins.</title>
        <authorList>
            <person name="Fallon T.R."/>
            <person name="Shende V.V."/>
            <person name="Wierzbicki I.H."/>
            <person name="Pendleton A.L."/>
            <person name="Watervoot N.F."/>
            <person name="Auber R.P."/>
            <person name="Gonzalez D.J."/>
            <person name="Wisecaver J.H."/>
            <person name="Moore B.S."/>
        </authorList>
    </citation>
    <scope>NUCLEOTIDE SEQUENCE [LARGE SCALE GENOMIC DNA]</scope>
    <source>
        <strain evidence="5 6">12B1</strain>
    </source>
</reference>
<name>A0AB34IN05_PRYPA</name>
<evidence type="ECO:0000256" key="2">
    <source>
        <dbReference type="ARBA" id="ARBA00022679"/>
    </source>
</evidence>
<protein>
    <submittedName>
        <fullName evidence="5">Uncharacterized protein</fullName>
    </submittedName>
</protein>
<sequence>MPQSASAAVSPHSLLLFLAASSPLSVRGGELRGDELPNSPIVVFSLVRGGPSESSYESLVNSRRCLRSAMPLELSPDDVVFHEGNVPPRIQRGLAEQIPRLRFVDARDHFGFRPEDEALVPDPPLDYPIGYRHMCQWMSMLWFRALRQYEYAIRVDEDVCITHLPASALLAALGANYAYGLVTSEAHQPTLATFLPWLRGYMARTGKQPTLPPLPTAEIYFTNFFISRVRWWEQPEVRAFLAAVNASGGVYRHRWGDAPIQTAALRLHAAASSVVGLAVDYVHLSTHNQIVRGAEARLDAAAIPNAHFRLLAAAASNDSACADFPSAFASLAQCSVTECAGAIDFLSPYTGGEAAFCQLTLGELREAVSCPFPFSPPLAASLAVAQMCKATSAAAGVPSAGCPPPAPPPPPPPDVPAAPAAPAVGGAAVVTTAAQLRLAIRRTPPSASLSVYLPEGTALRLGGEPLHVEGVELFVSSDGDGALIDAEHLSRVFDVRDGAALHLTRLTLANGFAETAGGALLVGGATVRLHATTIVNASAAVSGGAIYAGASHVHLADGSVIAHCRAERDGGAVLAILSTVSFTGGCVVRDVSCGGLGGAFQVRVSSILLAGGSAVLRTAADWGGVAFSQEGSVVVGGGSVVAHSRARLGGAFLLVWRASFALLDGSALLDAEAAEAGGVAATIDGDIVVSNSTITAASSFRGGAFRLSAGLLHLTNGSAISDCHAEAEGGVAHILAGAFRMDGGATITNASASPADAGSGGALAIGGGSCLVTGGARIAGCSARTGGAVAMKGGSLTLAGGSAVVGSRAAWEGGALFLSGGACVLTEGSALLDSAAAVAGGGAHVTTGGSLRLTRNARIERASASEGGAVLVDGGSLALSDGAAIVGAAAASRGGAIALSNGEVNLTSGAALLNVSAARGGAFRLGNDFSLRLTDATVDGAAATDLGSLLFVASGAVERAQLVVLTHTTIRTRECASLVAVETAAQFVFRNLTIDRLPGCTAAQLALGLAPIVPLSKRCGEAYARHDAAAAAGVCAPYAACADASVVGTPLPALTCECAPPTFADPAVEARLAPSGASSAREESAGLMRLSTLPLALASLLSTRCPPPRAEAAGGPLDSALTAMLPRLMPRLSAVGVDSSRLAACLRELPADRRDEALLAAAVRSPALEHALLALEHSMRDDASYTPPHAALLAALLSSVDPSYGAEPEQTPPLAAAAASLAPLDASLARCTAAMGRRQRAAAAAAFCLLAAAAAQYGVAELALALPQLLAQTSAIIRAKVPADWTEADVEVVACDAVASELLDIQYEDVELIEPAGVTVEDSPLAPTSIASFLGWLRDEVEAEDLEEWRADAKRLYQSGSDDSLPGLDVDVDMPGASTSKSASGTLDDDDDDEWFDDDLM</sequence>
<dbReference type="PANTHER" id="PTHR31121">
    <property type="entry name" value="ALPHA-1,2 MANNOSYLTRANSFERASE KTR1"/>
    <property type="match status" value="1"/>
</dbReference>
<comment type="caution">
    <text evidence="5">The sequence shown here is derived from an EMBL/GenBank/DDBJ whole genome shotgun (WGS) entry which is preliminary data.</text>
</comment>
<evidence type="ECO:0000313" key="6">
    <source>
        <dbReference type="Proteomes" id="UP001515480"/>
    </source>
</evidence>
<feature type="chain" id="PRO_5044271500" evidence="4">
    <location>
        <begin position="29"/>
        <end position="1401"/>
    </location>
</feature>
<comment type="similarity">
    <text evidence="1">Belongs to the glycosyltransferase 15 family.</text>
</comment>
<dbReference type="InterPro" id="IPR002685">
    <property type="entry name" value="Glyco_trans_15"/>
</dbReference>
<evidence type="ECO:0000256" key="1">
    <source>
        <dbReference type="ARBA" id="ARBA00007677"/>
    </source>
</evidence>
<accession>A0AB34IN05</accession>
<dbReference type="Gene3D" id="3.90.550.10">
    <property type="entry name" value="Spore Coat Polysaccharide Biosynthesis Protein SpsA, Chain A"/>
    <property type="match status" value="1"/>
</dbReference>
<evidence type="ECO:0000256" key="3">
    <source>
        <dbReference type="SAM" id="MobiDB-lite"/>
    </source>
</evidence>
<dbReference type="InterPro" id="IPR012332">
    <property type="entry name" value="Autotransporter_pectin_lyase_C"/>
</dbReference>
<dbReference type="Gene3D" id="2.160.20.20">
    <property type="match status" value="1"/>
</dbReference>
<dbReference type="GO" id="GO:0006487">
    <property type="term" value="P:protein N-linked glycosylation"/>
    <property type="evidence" value="ECO:0007669"/>
    <property type="project" value="TreeGrafter"/>
</dbReference>
<dbReference type="SUPFAM" id="SSF53448">
    <property type="entry name" value="Nucleotide-diphospho-sugar transferases"/>
    <property type="match status" value="1"/>
</dbReference>
<evidence type="ECO:0000313" key="5">
    <source>
        <dbReference type="EMBL" id="KAL1502991.1"/>
    </source>
</evidence>
<feature type="signal peptide" evidence="4">
    <location>
        <begin position="1"/>
        <end position="28"/>
    </location>
</feature>
<keyword evidence="4" id="KW-0732">Signal</keyword>
<dbReference type="InterPro" id="IPR029044">
    <property type="entry name" value="Nucleotide-diphossugar_trans"/>
</dbReference>
<feature type="region of interest" description="Disordered" evidence="3">
    <location>
        <begin position="1358"/>
        <end position="1401"/>
    </location>
</feature>
<keyword evidence="2" id="KW-0808">Transferase</keyword>
<dbReference type="GO" id="GO:0016020">
    <property type="term" value="C:membrane"/>
    <property type="evidence" value="ECO:0007669"/>
    <property type="project" value="InterPro"/>
</dbReference>
<feature type="compositionally biased region" description="Acidic residues" evidence="3">
    <location>
        <begin position="1387"/>
        <end position="1401"/>
    </location>
</feature>
<feature type="region of interest" description="Disordered" evidence="3">
    <location>
        <begin position="398"/>
        <end position="421"/>
    </location>
</feature>
<gene>
    <name evidence="5" type="ORF">AB1Y20_011061</name>
</gene>
<proteinExistence type="inferred from homology"/>
<dbReference type="GO" id="GO:0005794">
    <property type="term" value="C:Golgi apparatus"/>
    <property type="evidence" value="ECO:0007669"/>
    <property type="project" value="TreeGrafter"/>
</dbReference>
<organism evidence="5 6">
    <name type="scientific">Prymnesium parvum</name>
    <name type="common">Toxic golden alga</name>
    <dbReference type="NCBI Taxonomy" id="97485"/>
    <lineage>
        <taxon>Eukaryota</taxon>
        <taxon>Haptista</taxon>
        <taxon>Haptophyta</taxon>
        <taxon>Prymnesiophyceae</taxon>
        <taxon>Prymnesiales</taxon>
        <taxon>Prymnesiaceae</taxon>
        <taxon>Prymnesium</taxon>
    </lineage>
</organism>
<dbReference type="EMBL" id="JBGBPQ010000022">
    <property type="protein sequence ID" value="KAL1502991.1"/>
    <property type="molecule type" value="Genomic_DNA"/>
</dbReference>
<evidence type="ECO:0000256" key="4">
    <source>
        <dbReference type="SAM" id="SignalP"/>
    </source>
</evidence>
<dbReference type="SUPFAM" id="SSF51126">
    <property type="entry name" value="Pectin lyase-like"/>
    <property type="match status" value="2"/>
</dbReference>
<dbReference type="Proteomes" id="UP001515480">
    <property type="component" value="Unassembled WGS sequence"/>
</dbReference>